<dbReference type="InterPro" id="IPR017853">
    <property type="entry name" value="GH"/>
</dbReference>
<dbReference type="FunFam" id="3.20.20.80:FF:000020">
    <property type="entry name" value="Beta-glucosidase 12"/>
    <property type="match status" value="1"/>
</dbReference>
<dbReference type="AlphaFoldDB" id="A0A9D4ZH79"/>
<evidence type="ECO:0000256" key="3">
    <source>
        <dbReference type="ARBA" id="ARBA00023295"/>
    </source>
</evidence>
<keyword evidence="3" id="KW-0326">Glycosidase</keyword>
<keyword evidence="2" id="KW-0378">Hydrolase</keyword>
<dbReference type="SUPFAM" id="SSF51445">
    <property type="entry name" value="(Trans)glycosidases"/>
    <property type="match status" value="1"/>
</dbReference>
<comment type="similarity">
    <text evidence="1 4">Belongs to the glycosyl hydrolase 1 family.</text>
</comment>
<dbReference type="EMBL" id="JABFUD020000011">
    <property type="protein sequence ID" value="KAI5073030.1"/>
    <property type="molecule type" value="Genomic_DNA"/>
</dbReference>
<dbReference type="InterPro" id="IPR001360">
    <property type="entry name" value="Glyco_hydro_1"/>
</dbReference>
<reference evidence="5" key="1">
    <citation type="submission" date="2021-01" db="EMBL/GenBank/DDBJ databases">
        <title>Adiantum capillus-veneris genome.</title>
        <authorList>
            <person name="Fang Y."/>
            <person name="Liao Q."/>
        </authorList>
    </citation>
    <scope>NUCLEOTIDE SEQUENCE</scope>
    <source>
        <strain evidence="5">H3</strain>
        <tissue evidence="5">Leaf</tissue>
    </source>
</reference>
<dbReference type="GO" id="GO:0005975">
    <property type="term" value="P:carbohydrate metabolic process"/>
    <property type="evidence" value="ECO:0007669"/>
    <property type="project" value="InterPro"/>
</dbReference>
<dbReference type="Pfam" id="PF00232">
    <property type="entry name" value="Glyco_hydro_1"/>
    <property type="match status" value="1"/>
</dbReference>
<organism evidence="5 6">
    <name type="scientific">Adiantum capillus-veneris</name>
    <name type="common">Maidenhair fern</name>
    <dbReference type="NCBI Taxonomy" id="13818"/>
    <lineage>
        <taxon>Eukaryota</taxon>
        <taxon>Viridiplantae</taxon>
        <taxon>Streptophyta</taxon>
        <taxon>Embryophyta</taxon>
        <taxon>Tracheophyta</taxon>
        <taxon>Polypodiopsida</taxon>
        <taxon>Polypodiidae</taxon>
        <taxon>Polypodiales</taxon>
        <taxon>Pteridineae</taxon>
        <taxon>Pteridaceae</taxon>
        <taxon>Vittarioideae</taxon>
        <taxon>Adiantum</taxon>
    </lineage>
</organism>
<dbReference type="OrthoDB" id="65569at2759"/>
<protein>
    <recommendedName>
        <fullName evidence="7">Beta-glucosidase</fullName>
    </recommendedName>
</protein>
<evidence type="ECO:0000256" key="1">
    <source>
        <dbReference type="ARBA" id="ARBA00010838"/>
    </source>
</evidence>
<name>A0A9D4ZH79_ADICA</name>
<evidence type="ECO:0000313" key="6">
    <source>
        <dbReference type="Proteomes" id="UP000886520"/>
    </source>
</evidence>
<evidence type="ECO:0000256" key="2">
    <source>
        <dbReference type="ARBA" id="ARBA00022801"/>
    </source>
</evidence>
<dbReference type="Proteomes" id="UP000886520">
    <property type="component" value="Chromosome 11"/>
</dbReference>
<evidence type="ECO:0008006" key="7">
    <source>
        <dbReference type="Google" id="ProtNLM"/>
    </source>
</evidence>
<accession>A0A9D4ZH79</accession>
<comment type="caution">
    <text evidence="5">The sequence shown here is derived from an EMBL/GenBank/DDBJ whole genome shotgun (WGS) entry which is preliminary data.</text>
</comment>
<sequence>MSIWDSFSHIPGNIYDGSTGDVACDHYHRYKSDTQLMVDLGIDAYRLSISWSRIFPDTTGAVNQAGVSFYNKVINDLVHKGIKPYLTLYHWDMPQHLENDPEVMGWRTKRIITHFVHFAETCFKLFGDRVKNWITINEIWSIAVDGYGFGTDAPGRCSAVSGTKKKVYTGDSATEPYIVAHNALLSHAAAVKVYREKFQPEQKGRIGMVANSKWYEPFSEQKEDIHAAERCLEFELAWILDPILMGDYPASMRRFVASRLPCLTEAESKELKGSVDFVGLNYYTANYAQNIKEEVNPSSRWYSTDRQAKLGCVGADGELIGETMGPADIGWIYNCPWGLPKLLGWMEARYGKREFEAHPIIIAENGCMDLELDLSLKKALHDEMRVKYLNGTLQHLSNAIKDYGYDVQGFFLWSLLDNFEWSSGLVCRFGLYYVDHQRGNRRYPKLSARWYQQLLSREGMQMGLVKT</sequence>
<evidence type="ECO:0000256" key="4">
    <source>
        <dbReference type="RuleBase" id="RU003690"/>
    </source>
</evidence>
<dbReference type="PRINTS" id="PR00131">
    <property type="entry name" value="GLHYDRLASE1"/>
</dbReference>
<keyword evidence="6" id="KW-1185">Reference proteome</keyword>
<dbReference type="GO" id="GO:0008422">
    <property type="term" value="F:beta-glucosidase activity"/>
    <property type="evidence" value="ECO:0007669"/>
    <property type="project" value="TreeGrafter"/>
</dbReference>
<gene>
    <name evidence="5" type="ORF">GOP47_0011043</name>
</gene>
<dbReference type="Gene3D" id="3.20.20.80">
    <property type="entry name" value="Glycosidases"/>
    <property type="match status" value="1"/>
</dbReference>
<proteinExistence type="inferred from homology"/>
<dbReference type="PANTHER" id="PTHR10353">
    <property type="entry name" value="GLYCOSYL HYDROLASE"/>
    <property type="match status" value="1"/>
</dbReference>
<evidence type="ECO:0000313" key="5">
    <source>
        <dbReference type="EMBL" id="KAI5073030.1"/>
    </source>
</evidence>
<dbReference type="PANTHER" id="PTHR10353:SF36">
    <property type="entry name" value="LP05116P"/>
    <property type="match status" value="1"/>
</dbReference>